<evidence type="ECO:0000313" key="1">
    <source>
        <dbReference type="EMBL" id="KAJ7757361.1"/>
    </source>
</evidence>
<organism evidence="1 2">
    <name type="scientific">Mycena maculata</name>
    <dbReference type="NCBI Taxonomy" id="230809"/>
    <lineage>
        <taxon>Eukaryota</taxon>
        <taxon>Fungi</taxon>
        <taxon>Dikarya</taxon>
        <taxon>Basidiomycota</taxon>
        <taxon>Agaricomycotina</taxon>
        <taxon>Agaricomycetes</taxon>
        <taxon>Agaricomycetidae</taxon>
        <taxon>Agaricales</taxon>
        <taxon>Marasmiineae</taxon>
        <taxon>Mycenaceae</taxon>
        <taxon>Mycena</taxon>
    </lineage>
</organism>
<dbReference type="Proteomes" id="UP001215280">
    <property type="component" value="Unassembled WGS sequence"/>
</dbReference>
<accession>A0AAD7J6S0</accession>
<sequence>MFYHRGLPNWDDYKDVLLMCFEGAGAPSKDEYARRCFFRELFQIRTKTNDVLLMFFEGASAPSKDECARRCFCRELFQIRTKTNDVLLACIKGAGAPSKDERARRCFRRELLQIRMVSSHRVQKVLALRAIRSAHAYVLAQRFSRLGQIRMIPSRHVSKVPVLLSGLGWIQISHLSEPRSRLRDCAKVPEPPCAHDAPMTAPS</sequence>
<evidence type="ECO:0000313" key="2">
    <source>
        <dbReference type="Proteomes" id="UP001215280"/>
    </source>
</evidence>
<protein>
    <submittedName>
        <fullName evidence="1">Uncharacterized protein</fullName>
    </submittedName>
</protein>
<reference evidence="1" key="1">
    <citation type="submission" date="2023-03" db="EMBL/GenBank/DDBJ databases">
        <title>Massive genome expansion in bonnet fungi (Mycena s.s.) driven by repeated elements and novel gene families across ecological guilds.</title>
        <authorList>
            <consortium name="Lawrence Berkeley National Laboratory"/>
            <person name="Harder C.B."/>
            <person name="Miyauchi S."/>
            <person name="Viragh M."/>
            <person name="Kuo A."/>
            <person name="Thoen E."/>
            <person name="Andreopoulos B."/>
            <person name="Lu D."/>
            <person name="Skrede I."/>
            <person name="Drula E."/>
            <person name="Henrissat B."/>
            <person name="Morin E."/>
            <person name="Kohler A."/>
            <person name="Barry K."/>
            <person name="LaButti K."/>
            <person name="Morin E."/>
            <person name="Salamov A."/>
            <person name="Lipzen A."/>
            <person name="Mereny Z."/>
            <person name="Hegedus B."/>
            <person name="Baldrian P."/>
            <person name="Stursova M."/>
            <person name="Weitz H."/>
            <person name="Taylor A."/>
            <person name="Grigoriev I.V."/>
            <person name="Nagy L.G."/>
            <person name="Martin F."/>
            <person name="Kauserud H."/>
        </authorList>
    </citation>
    <scope>NUCLEOTIDE SEQUENCE</scope>
    <source>
        <strain evidence="1">CBHHK188m</strain>
    </source>
</reference>
<proteinExistence type="predicted"/>
<name>A0AAD7J6S0_9AGAR</name>
<gene>
    <name evidence="1" type="ORF">DFH07DRAFT_772845</name>
</gene>
<comment type="caution">
    <text evidence="1">The sequence shown here is derived from an EMBL/GenBank/DDBJ whole genome shotgun (WGS) entry which is preliminary data.</text>
</comment>
<keyword evidence="2" id="KW-1185">Reference proteome</keyword>
<dbReference type="EMBL" id="JARJLG010000058">
    <property type="protein sequence ID" value="KAJ7757361.1"/>
    <property type="molecule type" value="Genomic_DNA"/>
</dbReference>
<dbReference type="AlphaFoldDB" id="A0AAD7J6S0"/>